<dbReference type="PANTHER" id="PTHR38011:SF11">
    <property type="entry name" value="2,5-DIAMINO-6-RIBOSYLAMINO-4(3H)-PYRIMIDINONE 5'-PHOSPHATE REDUCTASE"/>
    <property type="match status" value="1"/>
</dbReference>
<feature type="domain" description="Bacterial bifunctional deaminase-reductase C-terminal" evidence="1">
    <location>
        <begin position="2"/>
        <end position="163"/>
    </location>
</feature>
<evidence type="ECO:0000313" key="2">
    <source>
        <dbReference type="EMBL" id="PIP63608.1"/>
    </source>
</evidence>
<dbReference type="InterPro" id="IPR024072">
    <property type="entry name" value="DHFR-like_dom_sf"/>
</dbReference>
<dbReference type="Proteomes" id="UP000229699">
    <property type="component" value="Unassembled WGS sequence"/>
</dbReference>
<evidence type="ECO:0000313" key="3">
    <source>
        <dbReference type="Proteomes" id="UP000229699"/>
    </source>
</evidence>
<organism evidence="2 3">
    <name type="scientific">Candidatus Roizmanbacteria bacterium CG22_combo_CG10-13_8_21_14_all_34_12</name>
    <dbReference type="NCBI Taxonomy" id="1974860"/>
    <lineage>
        <taxon>Bacteria</taxon>
        <taxon>Candidatus Roizmaniibacteriota</taxon>
    </lineage>
</organism>
<name>A0A2H0C2P4_9BACT</name>
<sequence>MKVTMVMLSSIDGKITNGKDPDVYAWTSPEDQKLFFPLIKKNNLIVMGRKTYEASKSVIKLENGKLRIVLTRNPKKYFNQSVKGQLEFTDETSRELVKRLSALGYKNLLLVGGGIINGLFLKKNLVDELFLTIEPMIFGIGKNIVEGQLLNTKLQLISSRKLNKTGTLLLKYVVRNDTRLTNNSSFL</sequence>
<dbReference type="InterPro" id="IPR050765">
    <property type="entry name" value="Riboflavin_Biosynth_HTPR"/>
</dbReference>
<dbReference type="PANTHER" id="PTHR38011">
    <property type="entry name" value="DIHYDROFOLATE REDUCTASE FAMILY PROTEIN (AFU_ORTHOLOGUE AFUA_8G06820)"/>
    <property type="match status" value="1"/>
</dbReference>
<comment type="caution">
    <text evidence="2">The sequence shown here is derived from an EMBL/GenBank/DDBJ whole genome shotgun (WGS) entry which is preliminary data.</text>
</comment>
<accession>A0A2H0C2P4</accession>
<dbReference type="SUPFAM" id="SSF53597">
    <property type="entry name" value="Dihydrofolate reductase-like"/>
    <property type="match status" value="1"/>
</dbReference>
<dbReference type="GO" id="GO:0009231">
    <property type="term" value="P:riboflavin biosynthetic process"/>
    <property type="evidence" value="ECO:0007669"/>
    <property type="project" value="InterPro"/>
</dbReference>
<dbReference type="InterPro" id="IPR002734">
    <property type="entry name" value="RibDG_C"/>
</dbReference>
<dbReference type="Pfam" id="PF01872">
    <property type="entry name" value="RibD_C"/>
    <property type="match status" value="1"/>
</dbReference>
<dbReference type="GO" id="GO:0008703">
    <property type="term" value="F:5-amino-6-(5-phosphoribosylamino)uracil reductase activity"/>
    <property type="evidence" value="ECO:0007669"/>
    <property type="project" value="InterPro"/>
</dbReference>
<dbReference type="AlphaFoldDB" id="A0A2H0C2P4"/>
<evidence type="ECO:0000259" key="1">
    <source>
        <dbReference type="Pfam" id="PF01872"/>
    </source>
</evidence>
<dbReference type="Gene3D" id="3.40.430.10">
    <property type="entry name" value="Dihydrofolate Reductase, subunit A"/>
    <property type="match status" value="1"/>
</dbReference>
<dbReference type="EMBL" id="PCTC01000032">
    <property type="protein sequence ID" value="PIP63608.1"/>
    <property type="molecule type" value="Genomic_DNA"/>
</dbReference>
<gene>
    <name evidence="2" type="ORF">COW97_01555</name>
</gene>
<protein>
    <recommendedName>
        <fullName evidence="1">Bacterial bifunctional deaminase-reductase C-terminal domain-containing protein</fullName>
    </recommendedName>
</protein>
<reference evidence="2 3" key="1">
    <citation type="submission" date="2017-09" db="EMBL/GenBank/DDBJ databases">
        <title>Depth-based differentiation of microbial function through sediment-hosted aquifers and enrichment of novel symbionts in the deep terrestrial subsurface.</title>
        <authorList>
            <person name="Probst A.J."/>
            <person name="Ladd B."/>
            <person name="Jarett J.K."/>
            <person name="Geller-Mcgrath D.E."/>
            <person name="Sieber C.M."/>
            <person name="Emerson J.B."/>
            <person name="Anantharaman K."/>
            <person name="Thomas B.C."/>
            <person name="Malmstrom R."/>
            <person name="Stieglmeier M."/>
            <person name="Klingl A."/>
            <person name="Woyke T."/>
            <person name="Ryan C.M."/>
            <person name="Banfield J.F."/>
        </authorList>
    </citation>
    <scope>NUCLEOTIDE SEQUENCE [LARGE SCALE GENOMIC DNA]</scope>
    <source>
        <strain evidence="2">CG22_combo_CG10-13_8_21_14_all_34_12</strain>
    </source>
</reference>
<proteinExistence type="predicted"/>